<dbReference type="Pfam" id="PF00392">
    <property type="entry name" value="GntR"/>
    <property type="match status" value="1"/>
</dbReference>
<dbReference type="InterPro" id="IPR036390">
    <property type="entry name" value="WH_DNA-bd_sf"/>
</dbReference>
<dbReference type="PANTHER" id="PTHR43537:SF5">
    <property type="entry name" value="UXU OPERON TRANSCRIPTIONAL REGULATOR"/>
    <property type="match status" value="1"/>
</dbReference>
<keyword evidence="1" id="KW-0805">Transcription regulation</keyword>
<accession>A0A1L5NPU2</accession>
<organism evidence="6 7">
    <name type="scientific">Rhizobium gallicum</name>
    <dbReference type="NCBI Taxonomy" id="56730"/>
    <lineage>
        <taxon>Bacteria</taxon>
        <taxon>Pseudomonadati</taxon>
        <taxon>Pseudomonadota</taxon>
        <taxon>Alphaproteobacteria</taxon>
        <taxon>Hyphomicrobiales</taxon>
        <taxon>Rhizobiaceae</taxon>
        <taxon>Rhizobium/Agrobacterium group</taxon>
        <taxon>Rhizobium</taxon>
    </lineage>
</organism>
<dbReference type="CDD" id="cd07377">
    <property type="entry name" value="WHTH_GntR"/>
    <property type="match status" value="1"/>
</dbReference>
<feature type="domain" description="HTH gntR-type" evidence="5">
    <location>
        <begin position="29"/>
        <end position="96"/>
    </location>
</feature>
<dbReference type="GO" id="GO:0003700">
    <property type="term" value="F:DNA-binding transcription factor activity"/>
    <property type="evidence" value="ECO:0007669"/>
    <property type="project" value="InterPro"/>
</dbReference>
<dbReference type="PROSITE" id="PS50949">
    <property type="entry name" value="HTH_GNTR"/>
    <property type="match status" value="1"/>
</dbReference>
<keyword evidence="3" id="KW-0804">Transcription</keyword>
<proteinExistence type="predicted"/>
<name>A0A1L5NPU2_9HYPH</name>
<protein>
    <submittedName>
        <fullName evidence="6">GntR family transcriptional regulator protein</fullName>
    </submittedName>
</protein>
<sequence>MNYFQNPPRRARSQESNILTSLKALRSKRVDTDAIFDQLRYDISTLRYPPGTVLREVELSEAFGVSRTPIRQALQRLELSDLVQPVVGHGTMVTEINLRRTRNLLKFRLSLAEIVGDFLSPPDFPRAISSFCEQRKRNAALAQDFTLEKFARIAHDVQMTVAEQITNPYLAQTWVDTYYLGTRIWLFCLPIGEEKLSPLQGQEIGQLIQAFSTGRPSAISDVLNETMRQGIDQILRIVGTESKENEEDSSLPISQRRPNSAPPSPSLRPDLPRHRMPVSR</sequence>
<gene>
    <name evidence="6" type="ORF">IE4872_PA00105</name>
</gene>
<dbReference type="EMBL" id="CP017102">
    <property type="protein sequence ID" value="APO69849.1"/>
    <property type="molecule type" value="Genomic_DNA"/>
</dbReference>
<evidence type="ECO:0000313" key="6">
    <source>
        <dbReference type="EMBL" id="APO69849.1"/>
    </source>
</evidence>
<dbReference type="Proteomes" id="UP000184749">
    <property type="component" value="Plasmid pRgalIE4872a"/>
</dbReference>
<evidence type="ECO:0000256" key="4">
    <source>
        <dbReference type="SAM" id="MobiDB-lite"/>
    </source>
</evidence>
<geneLocation type="plasmid" evidence="7">
    <name>prgalie4872a</name>
</geneLocation>
<dbReference type="Gene3D" id="1.10.10.10">
    <property type="entry name" value="Winged helix-like DNA-binding domain superfamily/Winged helix DNA-binding domain"/>
    <property type="match status" value="1"/>
</dbReference>
<dbReference type="PANTHER" id="PTHR43537">
    <property type="entry name" value="TRANSCRIPTIONAL REGULATOR, GNTR FAMILY"/>
    <property type="match status" value="1"/>
</dbReference>
<dbReference type="InterPro" id="IPR000524">
    <property type="entry name" value="Tscrpt_reg_HTH_GntR"/>
</dbReference>
<dbReference type="GO" id="GO:0003677">
    <property type="term" value="F:DNA binding"/>
    <property type="evidence" value="ECO:0007669"/>
    <property type="project" value="UniProtKB-KW"/>
</dbReference>
<evidence type="ECO:0000313" key="7">
    <source>
        <dbReference type="Proteomes" id="UP000184749"/>
    </source>
</evidence>
<evidence type="ECO:0000256" key="2">
    <source>
        <dbReference type="ARBA" id="ARBA00023125"/>
    </source>
</evidence>
<keyword evidence="2" id="KW-0238">DNA-binding</keyword>
<evidence type="ECO:0000256" key="1">
    <source>
        <dbReference type="ARBA" id="ARBA00023015"/>
    </source>
</evidence>
<feature type="region of interest" description="Disordered" evidence="4">
    <location>
        <begin position="239"/>
        <end position="280"/>
    </location>
</feature>
<dbReference type="PRINTS" id="PR00035">
    <property type="entry name" value="HTHGNTR"/>
</dbReference>
<dbReference type="SUPFAM" id="SSF46785">
    <property type="entry name" value="Winged helix' DNA-binding domain"/>
    <property type="match status" value="1"/>
</dbReference>
<dbReference type="SMART" id="SM00345">
    <property type="entry name" value="HTH_GNTR"/>
    <property type="match status" value="1"/>
</dbReference>
<dbReference type="InterPro" id="IPR036388">
    <property type="entry name" value="WH-like_DNA-bd_sf"/>
</dbReference>
<reference evidence="6 7" key="1">
    <citation type="submission" date="2016-09" db="EMBL/GenBank/DDBJ databases">
        <title>The complete genome sequences of Rhizobium gallicum, symbiovars gallicum and phaseoli, symbionts associated to common bean (Phaseolus vulgaris).</title>
        <authorList>
            <person name="Bustos P."/>
            <person name="Santamaria R.I."/>
            <person name="Perez-Carrascal O.M."/>
            <person name="Juarez S."/>
            <person name="Lozano L."/>
            <person name="Martinez-Flores I."/>
            <person name="Martinez-Romero E."/>
            <person name="Cevallos M."/>
            <person name="Romero D."/>
            <person name="Davila G."/>
            <person name="Gonzalez V."/>
        </authorList>
    </citation>
    <scope>NUCLEOTIDE SEQUENCE [LARGE SCALE GENOMIC DNA]</scope>
    <source>
        <strain evidence="6 7">IE4872</strain>
        <plasmid evidence="7">prgalie4872a</plasmid>
    </source>
</reference>
<dbReference type="OrthoDB" id="9789310at2"/>
<evidence type="ECO:0000259" key="5">
    <source>
        <dbReference type="PROSITE" id="PS50949"/>
    </source>
</evidence>
<evidence type="ECO:0000256" key="3">
    <source>
        <dbReference type="ARBA" id="ARBA00023163"/>
    </source>
</evidence>
<dbReference type="AlphaFoldDB" id="A0A1L5NPU2"/>
<keyword evidence="6" id="KW-0614">Plasmid</keyword>